<proteinExistence type="predicted"/>
<dbReference type="EMBL" id="BMND01000005">
    <property type="protein sequence ID" value="GGN39845.1"/>
    <property type="molecule type" value="Genomic_DNA"/>
</dbReference>
<sequence>MPGPQWLNEGFRTRRILCFHNETGGPVALEERRTAGRSRAGDLRMTAATRGP</sequence>
<evidence type="ECO:0000313" key="1">
    <source>
        <dbReference type="EMBL" id="GGN39845.1"/>
    </source>
</evidence>
<keyword evidence="2" id="KW-1185">Reference proteome</keyword>
<gene>
    <name evidence="1" type="ORF">GCM10012285_17290</name>
</gene>
<protein>
    <submittedName>
        <fullName evidence="1">Uncharacterized protein</fullName>
    </submittedName>
</protein>
<reference evidence="2" key="1">
    <citation type="journal article" date="2019" name="Int. J. Syst. Evol. Microbiol.">
        <title>The Global Catalogue of Microorganisms (GCM) 10K type strain sequencing project: providing services to taxonomists for standard genome sequencing and annotation.</title>
        <authorList>
            <consortium name="The Broad Institute Genomics Platform"/>
            <consortium name="The Broad Institute Genome Sequencing Center for Infectious Disease"/>
            <person name="Wu L."/>
            <person name="Ma J."/>
        </authorList>
    </citation>
    <scope>NUCLEOTIDE SEQUENCE [LARGE SCALE GENOMIC DNA]</scope>
    <source>
        <strain evidence="2">CGMCC 4.7323</strain>
    </source>
</reference>
<name>A0ABQ2J7Q7_9ACTN</name>
<evidence type="ECO:0000313" key="2">
    <source>
        <dbReference type="Proteomes" id="UP000600080"/>
    </source>
</evidence>
<comment type="caution">
    <text evidence="1">The sequence shown here is derived from an EMBL/GenBank/DDBJ whole genome shotgun (WGS) entry which is preliminary data.</text>
</comment>
<dbReference type="Proteomes" id="UP000600080">
    <property type="component" value="Unassembled WGS sequence"/>
</dbReference>
<accession>A0ABQ2J7Q7</accession>
<organism evidence="1 2">
    <name type="scientific">Streptomyces kronopolitis</name>
    <dbReference type="NCBI Taxonomy" id="1612435"/>
    <lineage>
        <taxon>Bacteria</taxon>
        <taxon>Bacillati</taxon>
        <taxon>Actinomycetota</taxon>
        <taxon>Actinomycetes</taxon>
        <taxon>Kitasatosporales</taxon>
        <taxon>Streptomycetaceae</taxon>
        <taxon>Streptomyces</taxon>
    </lineage>
</organism>